<accession>A0A183A4G2</accession>
<gene>
    <name evidence="1" type="ORF">ECPE_LOCUS1847</name>
</gene>
<organism evidence="3">
    <name type="scientific">Echinostoma caproni</name>
    <dbReference type="NCBI Taxonomy" id="27848"/>
    <lineage>
        <taxon>Eukaryota</taxon>
        <taxon>Metazoa</taxon>
        <taxon>Spiralia</taxon>
        <taxon>Lophotrochozoa</taxon>
        <taxon>Platyhelminthes</taxon>
        <taxon>Trematoda</taxon>
        <taxon>Digenea</taxon>
        <taxon>Plagiorchiida</taxon>
        <taxon>Echinostomata</taxon>
        <taxon>Echinostomatoidea</taxon>
        <taxon>Echinostomatidae</taxon>
        <taxon>Echinostoma</taxon>
    </lineage>
</organism>
<protein>
    <submittedName>
        <fullName evidence="1 3">Uncharacterized protein</fullName>
    </submittedName>
</protein>
<evidence type="ECO:0000313" key="3">
    <source>
        <dbReference type="WBParaSite" id="ECPE_0000184701-mRNA-1"/>
    </source>
</evidence>
<dbReference type="WBParaSite" id="ECPE_0000184701-mRNA-1">
    <property type="protein sequence ID" value="ECPE_0000184701-mRNA-1"/>
    <property type="gene ID" value="ECPE_0000184701"/>
</dbReference>
<reference evidence="1 2" key="2">
    <citation type="submission" date="2018-11" db="EMBL/GenBank/DDBJ databases">
        <authorList>
            <consortium name="Pathogen Informatics"/>
        </authorList>
    </citation>
    <scope>NUCLEOTIDE SEQUENCE [LARGE SCALE GENOMIC DNA]</scope>
    <source>
        <strain evidence="1 2">Egypt</strain>
    </source>
</reference>
<proteinExistence type="predicted"/>
<dbReference type="EMBL" id="UZAN01016856">
    <property type="protein sequence ID" value="VDP47628.1"/>
    <property type="molecule type" value="Genomic_DNA"/>
</dbReference>
<keyword evidence="2" id="KW-1185">Reference proteome</keyword>
<name>A0A183A4G2_9TREM</name>
<dbReference type="Proteomes" id="UP000272942">
    <property type="component" value="Unassembled WGS sequence"/>
</dbReference>
<sequence>MGSGLPVVLCVDQLQANESACHLDSDRRHSRVVHSSSGLRDRSSRADFVVGKRGLLSDRCVESLESNQIKSGSARSSTTSLASSWVKQTSCPGDEITGFSLCDMGSNSGESNPDSVTTSPVCPGVMSVLNPSVDSGLGLNSDSTEFFDEHSELDGPCITAQSLPRDNIAREKSVSASPLQEKPLLPNLWEDSVLSLIVTSTAAKDHNRGRVYLTSIAEEMQIPVTNQIQVALDWCRTRLDSCPASPNAS</sequence>
<evidence type="ECO:0000313" key="2">
    <source>
        <dbReference type="Proteomes" id="UP000272942"/>
    </source>
</evidence>
<evidence type="ECO:0000313" key="1">
    <source>
        <dbReference type="EMBL" id="VDP47628.1"/>
    </source>
</evidence>
<dbReference type="AlphaFoldDB" id="A0A183A4G2"/>
<reference evidence="3" key="1">
    <citation type="submission" date="2016-06" db="UniProtKB">
        <authorList>
            <consortium name="WormBaseParasite"/>
        </authorList>
    </citation>
    <scope>IDENTIFICATION</scope>
</reference>